<dbReference type="Proteomes" id="UP000054454">
    <property type="component" value="Unassembled WGS sequence"/>
</dbReference>
<dbReference type="GO" id="GO:0005576">
    <property type="term" value="C:extracellular region"/>
    <property type="evidence" value="ECO:0007669"/>
    <property type="project" value="UniProtKB-SubCell"/>
</dbReference>
<evidence type="ECO:0000256" key="4">
    <source>
        <dbReference type="ARBA" id="ARBA00023157"/>
    </source>
</evidence>
<organism evidence="7 8">
    <name type="scientific">Pneumocystis carinii (strain B80)</name>
    <name type="common">Rat pneumocystis pneumonia agent</name>
    <name type="synonym">Pneumocystis carinii f. sp. carinii</name>
    <dbReference type="NCBI Taxonomy" id="1408658"/>
    <lineage>
        <taxon>Eukaryota</taxon>
        <taxon>Fungi</taxon>
        <taxon>Dikarya</taxon>
        <taxon>Ascomycota</taxon>
        <taxon>Taphrinomycotina</taxon>
        <taxon>Pneumocystomycetes</taxon>
        <taxon>Pneumocystaceae</taxon>
        <taxon>Pneumocystis</taxon>
    </lineage>
</organism>
<dbReference type="AlphaFoldDB" id="A0A0W4ZDJ5"/>
<evidence type="ECO:0000259" key="6">
    <source>
        <dbReference type="Pfam" id="PF05730"/>
    </source>
</evidence>
<evidence type="ECO:0000256" key="3">
    <source>
        <dbReference type="ARBA" id="ARBA00022729"/>
    </source>
</evidence>
<accession>A0A0W4ZDJ5</accession>
<keyword evidence="3 5" id="KW-0732">Signal</keyword>
<dbReference type="VEuPathDB" id="FungiDB:T552_04188"/>
<protein>
    <recommendedName>
        <fullName evidence="6">CFEM domain-containing protein</fullName>
    </recommendedName>
</protein>
<evidence type="ECO:0000256" key="5">
    <source>
        <dbReference type="SAM" id="SignalP"/>
    </source>
</evidence>
<keyword evidence="8" id="KW-1185">Reference proteome</keyword>
<dbReference type="Pfam" id="PF05730">
    <property type="entry name" value="CFEM"/>
    <property type="match status" value="1"/>
</dbReference>
<sequence>MVSIFVPFILFFVSVLAKTGCVDYLANASDLSDVSKNCYKTALKSSTCRGIFDVKCICESESYKLEVFSCILNKKREDGINMAIFLKELCKNGTDSKEECLEKAKTPPREKVLSSKEQNVTFDEAPYMDNFLFRLRQHVERDRVEKCIKRGQCIGIFHSTCSILYKITTVADKPAKTQVTGKPIKTQSSQESTINNFASTDLGLFSSSSNLIKLSIALISLIT</sequence>
<evidence type="ECO:0000313" key="8">
    <source>
        <dbReference type="Proteomes" id="UP000054454"/>
    </source>
</evidence>
<dbReference type="GeneID" id="28938442"/>
<dbReference type="InterPro" id="IPR008427">
    <property type="entry name" value="Extracellular_membr_CFEM_dom"/>
</dbReference>
<proteinExistence type="predicted"/>
<feature type="signal peptide" evidence="5">
    <location>
        <begin position="1"/>
        <end position="17"/>
    </location>
</feature>
<dbReference type="EMBL" id="LFVZ01000013">
    <property type="protein sequence ID" value="KTW26394.1"/>
    <property type="molecule type" value="Genomic_DNA"/>
</dbReference>
<feature type="chain" id="PRO_5006933765" description="CFEM domain-containing protein" evidence="5">
    <location>
        <begin position="18"/>
        <end position="223"/>
    </location>
</feature>
<evidence type="ECO:0000256" key="1">
    <source>
        <dbReference type="ARBA" id="ARBA00004613"/>
    </source>
</evidence>
<keyword evidence="2" id="KW-0964">Secreted</keyword>
<comment type="caution">
    <text evidence="7">The sequence shown here is derived from an EMBL/GenBank/DDBJ whole genome shotgun (WGS) entry which is preliminary data.</text>
</comment>
<name>A0A0W4ZDJ5_PNEC8</name>
<evidence type="ECO:0000313" key="7">
    <source>
        <dbReference type="EMBL" id="KTW26394.1"/>
    </source>
</evidence>
<feature type="domain" description="CFEM" evidence="6">
    <location>
        <begin position="29"/>
        <end position="76"/>
    </location>
</feature>
<dbReference type="RefSeq" id="XP_018224842.1">
    <property type="nucleotide sequence ID" value="XM_018372239.1"/>
</dbReference>
<reference evidence="8" key="1">
    <citation type="journal article" date="2016" name="Nat. Commun.">
        <title>Genome analysis of three Pneumocystis species reveals adaptation mechanisms to life exclusively in mammalian hosts.</title>
        <authorList>
            <person name="Ma L."/>
            <person name="Chen Z."/>
            <person name="Huang D.W."/>
            <person name="Kutty G."/>
            <person name="Ishihara M."/>
            <person name="Wang H."/>
            <person name="Abouelleil A."/>
            <person name="Bishop L."/>
            <person name="Davey E."/>
            <person name="Deng R."/>
            <person name="Deng X."/>
            <person name="Fan L."/>
            <person name="Fantoni G."/>
            <person name="Fitzgerald M."/>
            <person name="Gogineni E."/>
            <person name="Goldberg J.M."/>
            <person name="Handley G."/>
            <person name="Hu X."/>
            <person name="Huber C."/>
            <person name="Jiao X."/>
            <person name="Jones K."/>
            <person name="Levin J.Z."/>
            <person name="Liu Y."/>
            <person name="Macdonald P."/>
            <person name="Melnikov A."/>
            <person name="Raley C."/>
            <person name="Sassi M."/>
            <person name="Sherman B.T."/>
            <person name="Song X."/>
            <person name="Sykes S."/>
            <person name="Tran B."/>
            <person name="Walsh L."/>
            <person name="Xia Y."/>
            <person name="Yang J."/>
            <person name="Young S."/>
            <person name="Zeng Q."/>
            <person name="Zheng X."/>
            <person name="Stephens R."/>
            <person name="Nusbaum C."/>
            <person name="Birren B.W."/>
            <person name="Azadi P."/>
            <person name="Lempicki R.A."/>
            <person name="Cuomo C.A."/>
            <person name="Kovacs J.A."/>
        </authorList>
    </citation>
    <scope>NUCLEOTIDE SEQUENCE [LARGE SCALE GENOMIC DNA]</scope>
    <source>
        <strain evidence="8">B80</strain>
    </source>
</reference>
<keyword evidence="4" id="KW-1015">Disulfide bond</keyword>
<comment type="subcellular location">
    <subcellularLocation>
        <location evidence="1">Secreted</location>
    </subcellularLocation>
</comment>
<dbReference type="OrthoDB" id="10457446at2759"/>
<gene>
    <name evidence="7" type="ORF">T552_04188</name>
</gene>
<evidence type="ECO:0000256" key="2">
    <source>
        <dbReference type="ARBA" id="ARBA00022525"/>
    </source>
</evidence>